<evidence type="ECO:0000313" key="3">
    <source>
        <dbReference type="EMBL" id="CAI9958083.1"/>
    </source>
</evidence>
<dbReference type="EMBL" id="CAXDID020000344">
    <property type="protein sequence ID" value="CAL6080109.1"/>
    <property type="molecule type" value="Genomic_DNA"/>
</dbReference>
<evidence type="ECO:0000313" key="5">
    <source>
        <dbReference type="EMBL" id="CAL6043461.1"/>
    </source>
</evidence>
<proteinExistence type="predicted"/>
<gene>
    <name evidence="4" type="ORF">HINF_LOCUS34251</name>
    <name evidence="1" type="ORF">HINF_LOCUS37691</name>
    <name evidence="5" type="ORF">HINF_LOCUS40084</name>
    <name evidence="2" type="ORF">HINF_LOCUS43636</name>
    <name evidence="3" type="ORF">HINF_LOCUS45728</name>
    <name evidence="6" type="ORF">HINF_LOCUS59710</name>
</gene>
<sequence length="146" mass="17061">MQPKPVEQPKNRPMRERLSFDDNSIVMQDFANNYIEFSFEELRLKDYRAKFYDQQLITLEQDFKSKNPLDRAKIAARVVNSPTINTKIAFEELEPFLKGTPNFAKSLINKPDGKFEPTVNFDALKLSLVDVERRNEERGVAFEDEV</sequence>
<reference evidence="3" key="1">
    <citation type="submission" date="2023-06" db="EMBL/GenBank/DDBJ databases">
        <authorList>
            <person name="Kurt Z."/>
        </authorList>
    </citation>
    <scope>NUCLEOTIDE SEQUENCE</scope>
</reference>
<evidence type="ECO:0000313" key="6">
    <source>
        <dbReference type="EMBL" id="CAL6080109.1"/>
    </source>
</evidence>
<dbReference type="Proteomes" id="UP001642409">
    <property type="component" value="Unassembled WGS sequence"/>
</dbReference>
<protein>
    <submittedName>
        <fullName evidence="3">Uncharacterized protein</fullName>
    </submittedName>
</protein>
<dbReference type="EMBL" id="CATOUU010000869">
    <property type="protein sequence ID" value="CAI9955991.1"/>
    <property type="molecule type" value="Genomic_DNA"/>
</dbReference>
<dbReference type="EMBL" id="CAXDID020000121">
    <property type="protein sequence ID" value="CAL6031953.1"/>
    <property type="molecule type" value="Genomic_DNA"/>
</dbReference>
<keyword evidence="7" id="KW-1185">Reference proteome</keyword>
<evidence type="ECO:0000313" key="7">
    <source>
        <dbReference type="Proteomes" id="UP001642409"/>
    </source>
</evidence>
<dbReference type="EMBL" id="CATOUU010000901">
    <property type="protein sequence ID" value="CAI9958083.1"/>
    <property type="molecule type" value="Genomic_DNA"/>
</dbReference>
<dbReference type="EMBL" id="CAXDID020000157">
    <property type="protein sequence ID" value="CAL6043461.1"/>
    <property type="molecule type" value="Genomic_DNA"/>
</dbReference>
<evidence type="ECO:0000313" key="2">
    <source>
        <dbReference type="EMBL" id="CAI9955991.1"/>
    </source>
</evidence>
<accession>A0AA86QQ78</accession>
<name>A0AA86QQ78_9EUKA</name>
<organism evidence="3">
    <name type="scientific">Hexamita inflata</name>
    <dbReference type="NCBI Taxonomy" id="28002"/>
    <lineage>
        <taxon>Eukaryota</taxon>
        <taxon>Metamonada</taxon>
        <taxon>Diplomonadida</taxon>
        <taxon>Hexamitidae</taxon>
        <taxon>Hexamitinae</taxon>
        <taxon>Hexamita</taxon>
    </lineage>
</organism>
<reference evidence="4 7" key="2">
    <citation type="submission" date="2024-07" db="EMBL/GenBank/DDBJ databases">
        <authorList>
            <person name="Akdeniz Z."/>
        </authorList>
    </citation>
    <scope>NUCLEOTIDE SEQUENCE [LARGE SCALE GENOMIC DNA]</scope>
</reference>
<dbReference type="EMBL" id="CATOUU010000806">
    <property type="protein sequence ID" value="CAI9950046.1"/>
    <property type="molecule type" value="Genomic_DNA"/>
</dbReference>
<evidence type="ECO:0000313" key="4">
    <source>
        <dbReference type="EMBL" id="CAL6031953.1"/>
    </source>
</evidence>
<dbReference type="AlphaFoldDB" id="A0AA86QQ78"/>
<comment type="caution">
    <text evidence="3">The sequence shown here is derived from an EMBL/GenBank/DDBJ whole genome shotgun (WGS) entry which is preliminary data.</text>
</comment>
<evidence type="ECO:0000313" key="1">
    <source>
        <dbReference type="EMBL" id="CAI9950046.1"/>
    </source>
</evidence>